<dbReference type="SUPFAM" id="SSF51735">
    <property type="entry name" value="NAD(P)-binding Rossmann-fold domains"/>
    <property type="match status" value="1"/>
</dbReference>
<dbReference type="Gene3D" id="3.40.50.720">
    <property type="entry name" value="NAD(P)-binding Rossmann-like Domain"/>
    <property type="match status" value="1"/>
</dbReference>
<evidence type="ECO:0000313" key="3">
    <source>
        <dbReference type="Proteomes" id="UP000249688"/>
    </source>
</evidence>
<sequence length="261" mass="26595">MIIRLDGRRALVTGGSQGLGYAAAEGFLKAGASVALVARGAEALEAARQALSPLGPVIAVSADVSTAEGCAAAHAAVEAAFGGVDILVNNAGTSTRGPFPTVTDAMWQADLDLKLFAAIRLTRLAWAGMVERGWGRVINTLNTGAKVPLAQGAPTAVSRAAGLSLTKILANEGAPHGILVNAILIGIIESNQWHKRHAAAVAAGSNQSWDDWAAEARRAVPLGRLGKAEEFGNLATFLASDASGYTTGTAINLDGGRTPVV</sequence>
<name>A0A2W7IGZ1_9PROT</name>
<organism evidence="2 3">
    <name type="scientific">Humitalea rosea</name>
    <dbReference type="NCBI Taxonomy" id="990373"/>
    <lineage>
        <taxon>Bacteria</taxon>
        <taxon>Pseudomonadati</taxon>
        <taxon>Pseudomonadota</taxon>
        <taxon>Alphaproteobacteria</taxon>
        <taxon>Acetobacterales</taxon>
        <taxon>Roseomonadaceae</taxon>
        <taxon>Humitalea</taxon>
    </lineage>
</organism>
<keyword evidence="3" id="KW-1185">Reference proteome</keyword>
<dbReference type="InterPro" id="IPR002347">
    <property type="entry name" value="SDR_fam"/>
</dbReference>
<dbReference type="InterPro" id="IPR036291">
    <property type="entry name" value="NAD(P)-bd_dom_sf"/>
</dbReference>
<dbReference type="OrthoDB" id="9793325at2"/>
<proteinExistence type="inferred from homology"/>
<accession>A0A2W7IGZ1</accession>
<comment type="caution">
    <text evidence="2">The sequence shown here is derived from an EMBL/GenBank/DDBJ whole genome shotgun (WGS) entry which is preliminary data.</text>
</comment>
<dbReference type="AlphaFoldDB" id="A0A2W7IGZ1"/>
<dbReference type="InterPro" id="IPR050259">
    <property type="entry name" value="SDR"/>
</dbReference>
<dbReference type="Proteomes" id="UP000249688">
    <property type="component" value="Unassembled WGS sequence"/>
</dbReference>
<dbReference type="PRINTS" id="PR00080">
    <property type="entry name" value="SDRFAMILY"/>
</dbReference>
<dbReference type="RefSeq" id="WP_111398246.1">
    <property type="nucleotide sequence ID" value="NZ_QKYU01000010.1"/>
</dbReference>
<dbReference type="Pfam" id="PF13561">
    <property type="entry name" value="adh_short_C2"/>
    <property type="match status" value="1"/>
</dbReference>
<dbReference type="PRINTS" id="PR00081">
    <property type="entry name" value="GDHRDH"/>
</dbReference>
<evidence type="ECO:0000313" key="2">
    <source>
        <dbReference type="EMBL" id="PZW45944.1"/>
    </source>
</evidence>
<evidence type="ECO:0000256" key="1">
    <source>
        <dbReference type="ARBA" id="ARBA00006484"/>
    </source>
</evidence>
<dbReference type="PANTHER" id="PTHR42879:SF6">
    <property type="entry name" value="NADPH-DEPENDENT REDUCTASE BACG"/>
    <property type="match status" value="1"/>
</dbReference>
<dbReference type="FunFam" id="3.40.50.720:FF:000084">
    <property type="entry name" value="Short-chain dehydrogenase reductase"/>
    <property type="match status" value="1"/>
</dbReference>
<comment type="similarity">
    <text evidence="1">Belongs to the short-chain dehydrogenases/reductases (SDR) family.</text>
</comment>
<reference evidence="2 3" key="1">
    <citation type="submission" date="2018-06" db="EMBL/GenBank/DDBJ databases">
        <title>Genomic Encyclopedia of Archaeal and Bacterial Type Strains, Phase II (KMG-II): from individual species to whole genera.</title>
        <authorList>
            <person name="Goeker M."/>
        </authorList>
    </citation>
    <scope>NUCLEOTIDE SEQUENCE [LARGE SCALE GENOMIC DNA]</scope>
    <source>
        <strain evidence="2 3">DSM 24525</strain>
    </source>
</reference>
<protein>
    <submittedName>
        <fullName evidence="2">NAD(P)-dependent dehydrogenase (Short-subunit alcohol dehydrogenase family)</fullName>
    </submittedName>
</protein>
<dbReference type="EMBL" id="QKYU01000010">
    <property type="protein sequence ID" value="PZW45944.1"/>
    <property type="molecule type" value="Genomic_DNA"/>
</dbReference>
<dbReference type="PANTHER" id="PTHR42879">
    <property type="entry name" value="3-OXOACYL-(ACYL-CARRIER-PROTEIN) REDUCTASE"/>
    <property type="match status" value="1"/>
</dbReference>
<gene>
    <name evidence="2" type="ORF">C8P66_110142</name>
</gene>